<accession>A0A6L8MGV9</accession>
<dbReference type="AlphaFoldDB" id="A0A6L8MGV9"/>
<proteinExistence type="predicted"/>
<comment type="caution">
    <text evidence="1">The sequence shown here is derived from an EMBL/GenBank/DDBJ whole genome shotgun (WGS) entry which is preliminary data.</text>
</comment>
<reference evidence="1 2" key="1">
    <citation type="submission" date="2019-12" db="EMBL/GenBank/DDBJ databases">
        <title>Novel species isolated from a subtropical stream in China.</title>
        <authorList>
            <person name="Lu H."/>
        </authorList>
    </citation>
    <scope>NUCLEOTIDE SEQUENCE [LARGE SCALE GENOMIC DNA]</scope>
    <source>
        <strain evidence="1 2">FT50W</strain>
    </source>
</reference>
<dbReference type="EMBL" id="WWCP01000002">
    <property type="protein sequence ID" value="MYM81082.1"/>
    <property type="molecule type" value="Genomic_DNA"/>
</dbReference>
<organism evidence="1 2">
    <name type="scientific">Duganella lactea</name>
    <dbReference type="NCBI Taxonomy" id="2692173"/>
    <lineage>
        <taxon>Bacteria</taxon>
        <taxon>Pseudomonadati</taxon>
        <taxon>Pseudomonadota</taxon>
        <taxon>Betaproteobacteria</taxon>
        <taxon>Burkholderiales</taxon>
        <taxon>Oxalobacteraceae</taxon>
        <taxon>Telluria group</taxon>
        <taxon>Duganella</taxon>
    </lineage>
</organism>
<evidence type="ECO:0000313" key="1">
    <source>
        <dbReference type="EMBL" id="MYM81082.1"/>
    </source>
</evidence>
<evidence type="ECO:0000313" key="2">
    <source>
        <dbReference type="Proteomes" id="UP000474565"/>
    </source>
</evidence>
<dbReference type="Pfam" id="PF18906">
    <property type="entry name" value="Phage_tube_2"/>
    <property type="match status" value="1"/>
</dbReference>
<dbReference type="InterPro" id="IPR044000">
    <property type="entry name" value="Phage_tube_2"/>
</dbReference>
<dbReference type="Proteomes" id="UP000474565">
    <property type="component" value="Unassembled WGS sequence"/>
</dbReference>
<name>A0A6L8MGV9_9BURK</name>
<dbReference type="RefSeq" id="WP_161018381.1">
    <property type="nucleotide sequence ID" value="NZ_WWCP01000002.1"/>
</dbReference>
<sequence>MTIAEGIFKTVRTKRQTGLGVQATAPGAQLLRRKTSTFELKRDTYSTADEIASHQQVISERQGTQMVDGKLSGLLSPGTYADWISQVLRKDFAAGATSGPLTNVTAAVTTGAFGTFTRAAGSFLTDGFKVGDVVRWAGWATTGTPNNAHNFLVTVLTASVMTGKMLDNVAVGPKASGDSVTCTVYGKKSYIPESGHTNIYNTIEEFRSDVVMSEVSKDVQVGQIAVKLPGNGNAEIDFTLVGLDQTSAGAPYFTSPTAESTSDVLSTATGLLVLNGNESAIVTNIDFTIDGQVSALDGVVGTNLRPDISRKKVLVKGSFSAFLDSSAIHTLFLNETETSLISVLTSGRTPAADFIGFSMPRIKIQGSTPDDGEKATVRTYAFTALYDFTGGTGTDSDRSTLSVQDSLAP</sequence>
<protein>
    <submittedName>
        <fullName evidence="1">Uncharacterized protein</fullName>
    </submittedName>
</protein>
<gene>
    <name evidence="1" type="ORF">GTP44_03790</name>
</gene>